<reference evidence="1" key="1">
    <citation type="submission" date="2024-03" db="EMBL/GenBank/DDBJ databases">
        <authorList>
            <person name="Plomp N."/>
            <person name="Harmsen H.J."/>
        </authorList>
    </citation>
    <scope>NUCLEOTIDE SEQUENCE</scope>
    <source>
        <strain evidence="1">HTF-128</strain>
    </source>
</reference>
<dbReference type="InterPro" id="IPR006311">
    <property type="entry name" value="TAT_signal"/>
</dbReference>
<name>A0AB35YC78_9FIRM</name>
<dbReference type="InterPro" id="IPR019546">
    <property type="entry name" value="TAT_signal_bac_arc"/>
</dbReference>
<dbReference type="NCBIfam" id="TIGR01409">
    <property type="entry name" value="TAT_signal_seq"/>
    <property type="match status" value="1"/>
</dbReference>
<gene>
    <name evidence="1" type="ORF">WF834_11820</name>
</gene>
<evidence type="ECO:0000313" key="1">
    <source>
        <dbReference type="EMBL" id="MEJ5196844.1"/>
    </source>
</evidence>
<organism evidence="1 2">
    <name type="scientific">Faecalibacterium wellingii</name>
    <dbReference type="NCBI Taxonomy" id="2929491"/>
    <lineage>
        <taxon>Bacteria</taxon>
        <taxon>Bacillati</taxon>
        <taxon>Bacillota</taxon>
        <taxon>Clostridia</taxon>
        <taxon>Eubacteriales</taxon>
        <taxon>Oscillospiraceae</taxon>
        <taxon>Faecalibacterium</taxon>
    </lineage>
</organism>
<protein>
    <submittedName>
        <fullName evidence="1">Twin-arginine translocation signal domain-containing protein</fullName>
    </submittedName>
</protein>
<sequence length="201" mass="22237">MKEMNRREFLTLSGAAVVALSLAGCGGGSYAPPAPAAPTQKELDLLKALNRTLEAHWTELGDPSKIRALSYSQDASDFARDFVSPCVQADKAEVKMTPEQNAAFENEMQERLAALRKKYGAEAALDEGVIGCNYVLGHPTLHDYNMELTIPYELNGPDFKDTFIKMLHKMDMETRDLGIYCPTVAGKDYIVIVPLSDRRLH</sequence>
<comment type="caution">
    <text evidence="1">The sequence shown here is derived from an EMBL/GenBank/DDBJ whole genome shotgun (WGS) entry which is preliminary data.</text>
</comment>
<dbReference type="PROSITE" id="PS51257">
    <property type="entry name" value="PROKAR_LIPOPROTEIN"/>
    <property type="match status" value="1"/>
</dbReference>
<dbReference type="AlphaFoldDB" id="A0AB35YC78"/>
<dbReference type="EMBL" id="JBBFGL010000013">
    <property type="protein sequence ID" value="MEJ5196844.1"/>
    <property type="molecule type" value="Genomic_DNA"/>
</dbReference>
<accession>A0AB35YC78</accession>
<proteinExistence type="predicted"/>
<evidence type="ECO:0000313" key="2">
    <source>
        <dbReference type="Proteomes" id="UP001373196"/>
    </source>
</evidence>
<dbReference type="Proteomes" id="UP001373196">
    <property type="component" value="Unassembled WGS sequence"/>
</dbReference>
<dbReference type="PROSITE" id="PS51318">
    <property type="entry name" value="TAT"/>
    <property type="match status" value="1"/>
</dbReference>